<accession>A9RNS2</accession>
<dbReference type="Pfam" id="PF04083">
    <property type="entry name" value="Abhydro_lipase"/>
    <property type="match status" value="1"/>
</dbReference>
<dbReference type="GO" id="GO:0016298">
    <property type="term" value="F:lipase activity"/>
    <property type="evidence" value="ECO:0000318"/>
    <property type="project" value="GO_Central"/>
</dbReference>
<keyword evidence="3 7" id="KW-0378">Hydrolase</keyword>
<comment type="similarity">
    <text evidence="1 7">Belongs to the AB hydrolase superfamily. Lipase family.</text>
</comment>
<feature type="signal peptide" evidence="9">
    <location>
        <begin position="1"/>
        <end position="27"/>
    </location>
</feature>
<evidence type="ECO:0000313" key="12">
    <source>
        <dbReference type="EnsemblPlants" id="Pp3c18_8530V3.1"/>
    </source>
</evidence>
<organism evidence="11">
    <name type="scientific">Physcomitrium patens</name>
    <name type="common">Spreading-leaved earth moss</name>
    <name type="synonym">Physcomitrella patens</name>
    <dbReference type="NCBI Taxonomy" id="3218"/>
    <lineage>
        <taxon>Eukaryota</taxon>
        <taxon>Viridiplantae</taxon>
        <taxon>Streptophyta</taxon>
        <taxon>Embryophyta</taxon>
        <taxon>Bryophyta</taxon>
        <taxon>Bryophytina</taxon>
        <taxon>Bryopsida</taxon>
        <taxon>Funariidae</taxon>
        <taxon>Funariales</taxon>
        <taxon>Funariaceae</taxon>
        <taxon>Physcomitrium</taxon>
    </lineage>
</organism>
<keyword evidence="4 7" id="KW-0442">Lipid degradation</keyword>
<dbReference type="PaxDb" id="3218-PP1S19_60V6.1"/>
<reference evidence="11 13" key="2">
    <citation type="journal article" date="2018" name="Plant J.">
        <title>The Physcomitrella patens chromosome-scale assembly reveals moss genome structure and evolution.</title>
        <authorList>
            <person name="Lang D."/>
            <person name="Ullrich K.K."/>
            <person name="Murat F."/>
            <person name="Fuchs J."/>
            <person name="Jenkins J."/>
            <person name="Haas F.B."/>
            <person name="Piednoel M."/>
            <person name="Gundlach H."/>
            <person name="Van Bel M."/>
            <person name="Meyberg R."/>
            <person name="Vives C."/>
            <person name="Morata J."/>
            <person name="Symeonidi A."/>
            <person name="Hiss M."/>
            <person name="Muchero W."/>
            <person name="Kamisugi Y."/>
            <person name="Saleh O."/>
            <person name="Blanc G."/>
            <person name="Decker E.L."/>
            <person name="van Gessel N."/>
            <person name="Grimwood J."/>
            <person name="Hayes R.D."/>
            <person name="Graham S.W."/>
            <person name="Gunter L.E."/>
            <person name="McDaniel S.F."/>
            <person name="Hoernstein S.N.W."/>
            <person name="Larsson A."/>
            <person name="Li F.W."/>
            <person name="Perroud P.F."/>
            <person name="Phillips J."/>
            <person name="Ranjan P."/>
            <person name="Rokshar D.S."/>
            <person name="Rothfels C.J."/>
            <person name="Schneider L."/>
            <person name="Shu S."/>
            <person name="Stevenson D.W."/>
            <person name="Thummler F."/>
            <person name="Tillich M."/>
            <person name="Villarreal Aguilar J.C."/>
            <person name="Widiez T."/>
            <person name="Wong G.K."/>
            <person name="Wymore A."/>
            <person name="Zhang Y."/>
            <person name="Zimmer A.D."/>
            <person name="Quatrano R.S."/>
            <person name="Mayer K.F.X."/>
            <person name="Goodstein D."/>
            <person name="Casacuberta J.M."/>
            <person name="Vandepoele K."/>
            <person name="Reski R."/>
            <person name="Cuming A.C."/>
            <person name="Tuskan G.A."/>
            <person name="Maumus F."/>
            <person name="Salse J."/>
            <person name="Schmutz J."/>
            <person name="Rensing S.A."/>
        </authorList>
    </citation>
    <scope>NUCLEOTIDE SEQUENCE [LARGE SCALE GENOMIC DNA]</scope>
    <source>
        <strain evidence="12 13">cv. Gransden 2004</strain>
    </source>
</reference>
<dbReference type="InterPro" id="IPR029058">
    <property type="entry name" value="AB_hydrolase_fold"/>
</dbReference>
<dbReference type="STRING" id="3218.A9RNS2"/>
<feature type="domain" description="Partial AB-hydrolase lipase" evidence="10">
    <location>
        <begin position="66"/>
        <end position="126"/>
    </location>
</feature>
<feature type="active site" description="Charge relay system" evidence="8">
    <location>
        <position position="398"/>
    </location>
</feature>
<evidence type="ECO:0000256" key="9">
    <source>
        <dbReference type="SAM" id="SignalP"/>
    </source>
</evidence>
<evidence type="ECO:0000256" key="1">
    <source>
        <dbReference type="ARBA" id="ARBA00010701"/>
    </source>
</evidence>
<dbReference type="GO" id="GO:0006629">
    <property type="term" value="P:lipid metabolic process"/>
    <property type="evidence" value="ECO:0000318"/>
    <property type="project" value="GO_Central"/>
</dbReference>
<dbReference type="InterPro" id="IPR025483">
    <property type="entry name" value="Lipase_euk"/>
</dbReference>
<evidence type="ECO:0000259" key="10">
    <source>
        <dbReference type="Pfam" id="PF04083"/>
    </source>
</evidence>
<reference evidence="11 13" key="1">
    <citation type="journal article" date="2008" name="Science">
        <title>The Physcomitrella genome reveals evolutionary insights into the conquest of land by plants.</title>
        <authorList>
            <person name="Rensing S."/>
            <person name="Lang D."/>
            <person name="Zimmer A."/>
            <person name="Terry A."/>
            <person name="Salamov A."/>
            <person name="Shapiro H."/>
            <person name="Nishiyama T."/>
            <person name="Perroud P.-F."/>
            <person name="Lindquist E."/>
            <person name="Kamisugi Y."/>
            <person name="Tanahashi T."/>
            <person name="Sakakibara K."/>
            <person name="Fujita T."/>
            <person name="Oishi K."/>
            <person name="Shin-I T."/>
            <person name="Kuroki Y."/>
            <person name="Toyoda A."/>
            <person name="Suzuki Y."/>
            <person name="Hashimoto A."/>
            <person name="Yamaguchi K."/>
            <person name="Sugano A."/>
            <person name="Kohara Y."/>
            <person name="Fujiyama A."/>
            <person name="Anterola A."/>
            <person name="Aoki S."/>
            <person name="Ashton N."/>
            <person name="Barbazuk W.B."/>
            <person name="Barker E."/>
            <person name="Bennetzen J."/>
            <person name="Bezanilla M."/>
            <person name="Blankenship R."/>
            <person name="Cho S.H."/>
            <person name="Dutcher S."/>
            <person name="Estelle M."/>
            <person name="Fawcett J.A."/>
            <person name="Gundlach H."/>
            <person name="Hanada K."/>
            <person name="Heyl A."/>
            <person name="Hicks K.A."/>
            <person name="Hugh J."/>
            <person name="Lohr M."/>
            <person name="Mayer K."/>
            <person name="Melkozernov A."/>
            <person name="Murata T."/>
            <person name="Nelson D."/>
            <person name="Pils B."/>
            <person name="Prigge M."/>
            <person name="Reiss B."/>
            <person name="Renner T."/>
            <person name="Rombauts S."/>
            <person name="Rushton P."/>
            <person name="Sanderfoot A."/>
            <person name="Schween G."/>
            <person name="Shiu S.-H."/>
            <person name="Stueber K."/>
            <person name="Theodoulou F.L."/>
            <person name="Tu H."/>
            <person name="Van de Peer Y."/>
            <person name="Verrier P.J."/>
            <person name="Waters E."/>
            <person name="Wood A."/>
            <person name="Yang L."/>
            <person name="Cove D."/>
            <person name="Cuming A."/>
            <person name="Hasebe M."/>
            <person name="Lucas S."/>
            <person name="Mishler D.B."/>
            <person name="Reski R."/>
            <person name="Grigoriev I."/>
            <person name="Quatrano R.S."/>
            <person name="Boore J.L."/>
        </authorList>
    </citation>
    <scope>NUCLEOTIDE SEQUENCE [LARGE SCALE GENOMIC DNA]</scope>
    <source>
        <strain evidence="12 13">cv. Gransden 2004</strain>
    </source>
</reference>
<evidence type="ECO:0000256" key="3">
    <source>
        <dbReference type="ARBA" id="ARBA00022801"/>
    </source>
</evidence>
<keyword evidence="13" id="KW-1185">Reference proteome</keyword>
<feature type="active site" description="Nucleophile" evidence="8">
    <location>
        <position position="201"/>
    </location>
</feature>
<keyword evidence="6" id="KW-0325">Glycoprotein</keyword>
<evidence type="ECO:0000256" key="4">
    <source>
        <dbReference type="ARBA" id="ARBA00022963"/>
    </source>
</evidence>
<dbReference type="KEGG" id="ppp:112295515"/>
<evidence type="ECO:0000313" key="13">
    <source>
        <dbReference type="Proteomes" id="UP000006727"/>
    </source>
</evidence>
<dbReference type="HOGENOM" id="CLU_010974_1_1_1"/>
<evidence type="ECO:0000256" key="7">
    <source>
        <dbReference type="PIRNR" id="PIRNR000862"/>
    </source>
</evidence>
<evidence type="ECO:0000256" key="5">
    <source>
        <dbReference type="ARBA" id="ARBA00023098"/>
    </source>
</evidence>
<dbReference type="Gramene" id="Pp3c18_8530V3.1">
    <property type="protein sequence ID" value="Pp3c18_8530V3.1"/>
    <property type="gene ID" value="Pp3c18_8530"/>
</dbReference>
<dbReference type="AlphaFoldDB" id="A9RNS2"/>
<dbReference type="Gramene" id="Pp3c18_8530V3.2">
    <property type="protein sequence ID" value="Pp3c18_8530V3.2"/>
    <property type="gene ID" value="Pp3c18_8530"/>
</dbReference>
<protein>
    <recommendedName>
        <fullName evidence="7">Lipase</fullName>
    </recommendedName>
</protein>
<evidence type="ECO:0000256" key="6">
    <source>
        <dbReference type="ARBA" id="ARBA00023180"/>
    </source>
</evidence>
<proteinExistence type="inferred from homology"/>
<dbReference type="GeneID" id="112295515"/>
<evidence type="ECO:0000256" key="2">
    <source>
        <dbReference type="ARBA" id="ARBA00022729"/>
    </source>
</evidence>
<name>A9RNS2_PHYPA</name>
<sequence>MLGNWFGRFCGAAIVLALLLFSTPCSCSRGLEGPGSVTVPRGRFGPDRREERRLLMDSSTAPGLCESIIKAAGYPCEEITVPTSDGFLLGLQHIPHGVVGSSSTHKKLPVFLQHGLTQGGDIWALNPPKESLAYILADEGFDVWIGNLRGGRFSYGHKNLSPTDSRFWDWSVDELADTDLPALVGYVTSATQSQLYYVGHSQGTILALAAMSDDNSAVTNMLKAGVLFAPIAYMQHMRSPLLTLSADLMLDKIVGLFGTREFNLNNEVGSWLVNNDPNMICDNLLLDFSGPSCCINTSRVPYYLQWEPQSTSTKNLQHLAEMMRSGRFEKFDHGLFGNAAHYTRLSPPQYKLADIPRTMSLLMVSGGQDALADPIDVKRLAGELRCRVSSHYLSNYGHSDFVLGTQAQVDVYPQVINYLQTLEH</sequence>
<dbReference type="OMA" id="PHGLGME"/>
<dbReference type="RefSeq" id="XP_024403011.1">
    <property type="nucleotide sequence ID" value="XM_024547243.2"/>
</dbReference>
<dbReference type="InterPro" id="IPR006693">
    <property type="entry name" value="AB_hydrolase_lipase"/>
</dbReference>
<dbReference type="eggNOG" id="KOG2624">
    <property type="taxonomic scope" value="Eukaryota"/>
</dbReference>
<dbReference type="PANTHER" id="PTHR11005">
    <property type="entry name" value="LYSOSOMAL ACID LIPASE-RELATED"/>
    <property type="match status" value="1"/>
</dbReference>
<dbReference type="EMBL" id="ABEU02000018">
    <property type="protein sequence ID" value="PNR34987.1"/>
    <property type="molecule type" value="Genomic_DNA"/>
</dbReference>
<evidence type="ECO:0000313" key="11">
    <source>
        <dbReference type="EMBL" id="PNR34987.1"/>
    </source>
</evidence>
<keyword evidence="2 9" id="KW-0732">Signal</keyword>
<feature type="active site" description="Charge relay system" evidence="8">
    <location>
        <position position="369"/>
    </location>
</feature>
<dbReference type="Proteomes" id="UP000006727">
    <property type="component" value="Chromosome 18"/>
</dbReference>
<dbReference type="FunFam" id="3.40.50.1820:FF:000057">
    <property type="entry name" value="Lipase"/>
    <property type="match status" value="1"/>
</dbReference>
<dbReference type="GO" id="GO:0016042">
    <property type="term" value="P:lipid catabolic process"/>
    <property type="evidence" value="ECO:0007669"/>
    <property type="project" value="UniProtKB-KW"/>
</dbReference>
<dbReference type="PIRSF" id="PIRSF000862">
    <property type="entry name" value="Steryl_ester_lip"/>
    <property type="match status" value="1"/>
</dbReference>
<feature type="chain" id="PRO_5014297810" description="Lipase" evidence="9">
    <location>
        <begin position="28"/>
        <end position="424"/>
    </location>
</feature>
<dbReference type="ESTHER" id="phypa-a9rns2">
    <property type="family name" value="Acidic_Lipase"/>
</dbReference>
<reference evidence="12" key="3">
    <citation type="submission" date="2020-12" db="UniProtKB">
        <authorList>
            <consortium name="EnsemblPlants"/>
        </authorList>
    </citation>
    <scope>IDENTIFICATION</scope>
</reference>
<dbReference type="EnsemblPlants" id="Pp3c18_8530V3.1">
    <property type="protein sequence ID" value="Pp3c18_8530V3.1"/>
    <property type="gene ID" value="Pp3c18_8530"/>
</dbReference>
<dbReference type="Gene3D" id="3.40.50.1820">
    <property type="entry name" value="alpha/beta hydrolase"/>
    <property type="match status" value="1"/>
</dbReference>
<keyword evidence="5" id="KW-0443">Lipid metabolism</keyword>
<evidence type="ECO:0000256" key="8">
    <source>
        <dbReference type="PIRSR" id="PIRSR000862-1"/>
    </source>
</evidence>
<dbReference type="SUPFAM" id="SSF53474">
    <property type="entry name" value="alpha/beta-Hydrolases"/>
    <property type="match status" value="1"/>
</dbReference>
<dbReference type="EnsemblPlants" id="Pp3c18_8530V3.2">
    <property type="protein sequence ID" value="Pp3c18_8530V3.2"/>
    <property type="gene ID" value="Pp3c18_8530"/>
</dbReference>
<gene>
    <name evidence="12" type="primary">LOC112295515</name>
    <name evidence="11" type="ORF">PHYPA_022886</name>
</gene>